<protein>
    <submittedName>
        <fullName evidence="2">ComF family protein</fullName>
    </submittedName>
</protein>
<dbReference type="AlphaFoldDB" id="A0A9X3TP24"/>
<dbReference type="Gene3D" id="3.40.50.2020">
    <property type="match status" value="1"/>
</dbReference>
<sequence>MLREPCVSCGGRVASREREAAVRRLSLTIARSARYPAVYRLLDGLGLCADCLRLLPILGERICIQCGRDMGGRTPSLLSDRQKCGDCASVRDEPLAGNRGLLVYNEWGKDMLSRFKYRGDERMAGLFAALLALAFYRYYGSIRFRCAAAVPLHDNRLRERGFNQVELMVSGLGKRIGVEVVPLLARTRHTPKLSRQGGRTARQESMRGAFEWVGPASCRKREPDIVGDGGGSDVRERGGTLLWWRRIGSAFLGRRLMAPDAILLVDDIYTTGSTLRACAETIRAQVGHGCRVYSLTVFR</sequence>
<organism evidence="2 3">
    <name type="scientific">Brevibacillus thermoruber</name>
    <dbReference type="NCBI Taxonomy" id="33942"/>
    <lineage>
        <taxon>Bacteria</taxon>
        <taxon>Bacillati</taxon>
        <taxon>Bacillota</taxon>
        <taxon>Bacilli</taxon>
        <taxon>Bacillales</taxon>
        <taxon>Paenibacillaceae</taxon>
        <taxon>Brevibacillus</taxon>
    </lineage>
</organism>
<keyword evidence="3" id="KW-1185">Reference proteome</keyword>
<comment type="similarity">
    <text evidence="1">Belongs to the ComF/GntX family.</text>
</comment>
<dbReference type="PANTHER" id="PTHR47505:SF1">
    <property type="entry name" value="DNA UTILIZATION PROTEIN YHGH"/>
    <property type="match status" value="1"/>
</dbReference>
<evidence type="ECO:0000256" key="1">
    <source>
        <dbReference type="ARBA" id="ARBA00008007"/>
    </source>
</evidence>
<name>A0A9X3TP24_9BACL</name>
<accession>A0A9X3TP24</accession>
<dbReference type="PANTHER" id="PTHR47505">
    <property type="entry name" value="DNA UTILIZATION PROTEIN YHGH"/>
    <property type="match status" value="1"/>
</dbReference>
<dbReference type="SUPFAM" id="SSF53271">
    <property type="entry name" value="PRTase-like"/>
    <property type="match status" value="1"/>
</dbReference>
<dbReference type="RefSeq" id="WP_271139774.1">
    <property type="nucleotide sequence ID" value="NZ_JAPYYP010000006.1"/>
</dbReference>
<evidence type="ECO:0000313" key="2">
    <source>
        <dbReference type="EMBL" id="MDA5108081.1"/>
    </source>
</evidence>
<gene>
    <name evidence="2" type="ORF">O3V59_06900</name>
</gene>
<dbReference type="EMBL" id="JAPYYP010000006">
    <property type="protein sequence ID" value="MDA5108081.1"/>
    <property type="molecule type" value="Genomic_DNA"/>
</dbReference>
<dbReference type="InterPro" id="IPR000836">
    <property type="entry name" value="PRTase_dom"/>
</dbReference>
<dbReference type="Proteomes" id="UP001151071">
    <property type="component" value="Unassembled WGS sequence"/>
</dbReference>
<dbReference type="CDD" id="cd06223">
    <property type="entry name" value="PRTases_typeI"/>
    <property type="match status" value="1"/>
</dbReference>
<comment type="caution">
    <text evidence="2">The sequence shown here is derived from an EMBL/GenBank/DDBJ whole genome shotgun (WGS) entry which is preliminary data.</text>
</comment>
<dbReference type="InterPro" id="IPR051910">
    <property type="entry name" value="ComF/GntX_DNA_util-trans"/>
</dbReference>
<dbReference type="InterPro" id="IPR029057">
    <property type="entry name" value="PRTase-like"/>
</dbReference>
<proteinExistence type="inferred from homology"/>
<evidence type="ECO:0000313" key="3">
    <source>
        <dbReference type="Proteomes" id="UP001151071"/>
    </source>
</evidence>
<reference evidence="2" key="1">
    <citation type="submission" date="2022-12" db="EMBL/GenBank/DDBJ databases">
        <title>Draft genome sequence of the thermophilic strain Brevibacillus thermoruber HT42, isolated from Los Humeros, Puebla, Mexico, with biotechnological potential.</title>
        <authorList>
            <person name="Lara Sanchez J."/>
            <person name="Solis Palacios R."/>
            <person name="Bustos Baena A.S."/>
            <person name="Ruz Baez A.E."/>
            <person name="Espinosa Luna G."/>
            <person name="Oliart Ros R.M."/>
        </authorList>
    </citation>
    <scope>NUCLEOTIDE SEQUENCE</scope>
    <source>
        <strain evidence="2">HT42</strain>
    </source>
</reference>